<evidence type="ECO:0000313" key="3">
    <source>
        <dbReference type="Proteomes" id="UP000015105"/>
    </source>
</evidence>
<dbReference type="Gramene" id="AET5Gv20122200.1">
    <property type="protein sequence ID" value="AET5Gv20122200.1"/>
    <property type="gene ID" value="AET5Gv20122200"/>
</dbReference>
<dbReference type="Proteomes" id="UP000015105">
    <property type="component" value="Chromosome 5D"/>
</dbReference>
<dbReference type="Pfam" id="PF01852">
    <property type="entry name" value="START"/>
    <property type="match status" value="1"/>
</dbReference>
<sequence>QVTWVVHAEYDEAAVHEPYRPLLRSGQALGARRWLALLQRQCEYHAILCSNPHPKHGDRHEAISPAGRRCM</sequence>
<dbReference type="InterPro" id="IPR002913">
    <property type="entry name" value="START_lipid-bd_dom"/>
</dbReference>
<evidence type="ECO:0000313" key="2">
    <source>
        <dbReference type="EnsemblPlants" id="AET5Gv20122200.1"/>
    </source>
</evidence>
<dbReference type="PANTHER" id="PTHR45654:SF111">
    <property type="entry name" value="HOMEOBOX-LEUCINE ZIPPER PROTEIN ROC6"/>
    <property type="match status" value="1"/>
</dbReference>
<dbReference type="PROSITE" id="PS50848">
    <property type="entry name" value="START"/>
    <property type="match status" value="1"/>
</dbReference>
<reference evidence="2" key="5">
    <citation type="journal article" date="2021" name="G3 (Bethesda)">
        <title>Aegilops tauschii genome assembly Aet v5.0 features greater sequence contiguity and improved annotation.</title>
        <authorList>
            <person name="Wang L."/>
            <person name="Zhu T."/>
            <person name="Rodriguez J.C."/>
            <person name="Deal K.R."/>
            <person name="Dubcovsky J."/>
            <person name="McGuire P.E."/>
            <person name="Lux T."/>
            <person name="Spannagl M."/>
            <person name="Mayer K.F.X."/>
            <person name="Baldrich P."/>
            <person name="Meyers B.C."/>
            <person name="Huo N."/>
            <person name="Gu Y.Q."/>
            <person name="Zhou H."/>
            <person name="Devos K.M."/>
            <person name="Bennetzen J.L."/>
            <person name="Unver T."/>
            <person name="Budak H."/>
            <person name="Gulick P.J."/>
            <person name="Galiba G."/>
            <person name="Kalapos B."/>
            <person name="Nelson D.R."/>
            <person name="Li P."/>
            <person name="You F.M."/>
            <person name="Luo M.C."/>
            <person name="Dvorak J."/>
        </authorList>
    </citation>
    <scope>NUCLEOTIDE SEQUENCE [LARGE SCALE GENOMIC DNA]</scope>
    <source>
        <strain evidence="2">cv. AL8/78</strain>
    </source>
</reference>
<accession>A0A453JMK7</accession>
<dbReference type="AlphaFoldDB" id="A0A453JMK7"/>
<dbReference type="STRING" id="200361.A0A453JMK7"/>
<dbReference type="InterPro" id="IPR042160">
    <property type="entry name" value="HD-Zip_IV"/>
</dbReference>
<reference evidence="2" key="4">
    <citation type="submission" date="2019-03" db="UniProtKB">
        <authorList>
            <consortium name="EnsemblPlants"/>
        </authorList>
    </citation>
    <scope>IDENTIFICATION</scope>
</reference>
<reference evidence="2" key="3">
    <citation type="journal article" date="2017" name="Nature">
        <title>Genome sequence of the progenitor of the wheat D genome Aegilops tauschii.</title>
        <authorList>
            <person name="Luo M.C."/>
            <person name="Gu Y.Q."/>
            <person name="Puiu D."/>
            <person name="Wang H."/>
            <person name="Twardziok S.O."/>
            <person name="Deal K.R."/>
            <person name="Huo N."/>
            <person name="Zhu T."/>
            <person name="Wang L."/>
            <person name="Wang Y."/>
            <person name="McGuire P.E."/>
            <person name="Liu S."/>
            <person name="Long H."/>
            <person name="Ramasamy R.K."/>
            <person name="Rodriguez J.C."/>
            <person name="Van S.L."/>
            <person name="Yuan L."/>
            <person name="Wang Z."/>
            <person name="Xia Z."/>
            <person name="Xiao L."/>
            <person name="Anderson O.D."/>
            <person name="Ouyang S."/>
            <person name="Liang Y."/>
            <person name="Zimin A.V."/>
            <person name="Pertea G."/>
            <person name="Qi P."/>
            <person name="Bennetzen J.L."/>
            <person name="Dai X."/>
            <person name="Dawson M.W."/>
            <person name="Muller H.G."/>
            <person name="Kugler K."/>
            <person name="Rivarola-Duarte L."/>
            <person name="Spannagl M."/>
            <person name="Mayer K.F.X."/>
            <person name="Lu F.H."/>
            <person name="Bevan M.W."/>
            <person name="Leroy P."/>
            <person name="Li P."/>
            <person name="You F.M."/>
            <person name="Sun Q."/>
            <person name="Liu Z."/>
            <person name="Lyons E."/>
            <person name="Wicker T."/>
            <person name="Salzberg S.L."/>
            <person name="Devos K.M."/>
            <person name="Dvorak J."/>
        </authorList>
    </citation>
    <scope>NUCLEOTIDE SEQUENCE [LARGE SCALE GENOMIC DNA]</scope>
    <source>
        <strain evidence="2">cv. AL8/78</strain>
    </source>
</reference>
<dbReference type="GO" id="GO:0003677">
    <property type="term" value="F:DNA binding"/>
    <property type="evidence" value="ECO:0007669"/>
    <property type="project" value="UniProtKB-KW"/>
</dbReference>
<dbReference type="EnsemblPlants" id="AET5Gv20122200.1">
    <property type="protein sequence ID" value="AET5Gv20122200.1"/>
    <property type="gene ID" value="AET5Gv20122200"/>
</dbReference>
<evidence type="ECO:0000259" key="1">
    <source>
        <dbReference type="PROSITE" id="PS50848"/>
    </source>
</evidence>
<protein>
    <recommendedName>
        <fullName evidence="1">START domain-containing protein</fullName>
    </recommendedName>
</protein>
<reference evidence="3" key="2">
    <citation type="journal article" date="2017" name="Nat. Plants">
        <title>The Aegilops tauschii genome reveals multiple impacts of transposons.</title>
        <authorList>
            <person name="Zhao G."/>
            <person name="Zou C."/>
            <person name="Li K."/>
            <person name="Wang K."/>
            <person name="Li T."/>
            <person name="Gao L."/>
            <person name="Zhang X."/>
            <person name="Wang H."/>
            <person name="Yang Z."/>
            <person name="Liu X."/>
            <person name="Jiang W."/>
            <person name="Mao L."/>
            <person name="Kong X."/>
            <person name="Jiao Y."/>
            <person name="Jia J."/>
        </authorList>
    </citation>
    <scope>NUCLEOTIDE SEQUENCE [LARGE SCALE GENOMIC DNA]</scope>
    <source>
        <strain evidence="3">cv. AL8/78</strain>
    </source>
</reference>
<dbReference type="GO" id="GO:0008289">
    <property type="term" value="F:lipid binding"/>
    <property type="evidence" value="ECO:0007669"/>
    <property type="project" value="InterPro"/>
</dbReference>
<proteinExistence type="predicted"/>
<dbReference type="PANTHER" id="PTHR45654">
    <property type="entry name" value="HOMEOBOX-LEUCINE ZIPPER PROTEIN MERISTEM L1"/>
    <property type="match status" value="1"/>
</dbReference>
<organism evidence="2 3">
    <name type="scientific">Aegilops tauschii subsp. strangulata</name>
    <name type="common">Goatgrass</name>
    <dbReference type="NCBI Taxonomy" id="200361"/>
    <lineage>
        <taxon>Eukaryota</taxon>
        <taxon>Viridiplantae</taxon>
        <taxon>Streptophyta</taxon>
        <taxon>Embryophyta</taxon>
        <taxon>Tracheophyta</taxon>
        <taxon>Spermatophyta</taxon>
        <taxon>Magnoliopsida</taxon>
        <taxon>Liliopsida</taxon>
        <taxon>Poales</taxon>
        <taxon>Poaceae</taxon>
        <taxon>BOP clade</taxon>
        <taxon>Pooideae</taxon>
        <taxon>Triticodae</taxon>
        <taxon>Triticeae</taxon>
        <taxon>Triticinae</taxon>
        <taxon>Aegilops</taxon>
    </lineage>
</organism>
<reference evidence="3" key="1">
    <citation type="journal article" date="2014" name="Science">
        <title>Ancient hybridizations among the ancestral genomes of bread wheat.</title>
        <authorList>
            <consortium name="International Wheat Genome Sequencing Consortium,"/>
            <person name="Marcussen T."/>
            <person name="Sandve S.R."/>
            <person name="Heier L."/>
            <person name="Spannagl M."/>
            <person name="Pfeifer M."/>
            <person name="Jakobsen K.S."/>
            <person name="Wulff B.B."/>
            <person name="Steuernagel B."/>
            <person name="Mayer K.F."/>
            <person name="Olsen O.A."/>
        </authorList>
    </citation>
    <scope>NUCLEOTIDE SEQUENCE [LARGE SCALE GENOMIC DNA]</scope>
    <source>
        <strain evidence="3">cv. AL8/78</strain>
    </source>
</reference>
<feature type="domain" description="START" evidence="1">
    <location>
        <begin position="1"/>
        <end position="47"/>
    </location>
</feature>
<keyword evidence="3" id="KW-1185">Reference proteome</keyword>
<name>A0A453JMK7_AEGTS</name>